<gene>
    <name evidence="8" type="ORF">CEJ42_10065</name>
</gene>
<feature type="domain" description="Dihydroxy-acid/6-phosphogluconate dehydratase N-terminal" evidence="6">
    <location>
        <begin position="45"/>
        <end position="359"/>
    </location>
</feature>
<dbReference type="SUPFAM" id="SSF52016">
    <property type="entry name" value="LeuD/IlvD-like"/>
    <property type="match status" value="1"/>
</dbReference>
<dbReference type="Gene3D" id="3.50.30.80">
    <property type="entry name" value="IlvD/EDD C-terminal domain-like"/>
    <property type="match status" value="1"/>
</dbReference>
<evidence type="ECO:0000259" key="6">
    <source>
        <dbReference type="Pfam" id="PF00920"/>
    </source>
</evidence>
<dbReference type="GO" id="GO:0051536">
    <property type="term" value="F:iron-sulfur cluster binding"/>
    <property type="evidence" value="ECO:0007669"/>
    <property type="project" value="UniProtKB-KW"/>
</dbReference>
<evidence type="ECO:0000256" key="5">
    <source>
        <dbReference type="ARBA" id="ARBA00023239"/>
    </source>
</evidence>
<feature type="domain" description="Dihydroxy-acid/6-phosphogluconate dehydratase C-terminal" evidence="7">
    <location>
        <begin position="369"/>
        <end position="567"/>
    </location>
</feature>
<dbReference type="SUPFAM" id="SSF143975">
    <property type="entry name" value="IlvD/EDD N-terminal domain-like"/>
    <property type="match status" value="1"/>
</dbReference>
<dbReference type="Proteomes" id="UP000197596">
    <property type="component" value="Unassembled WGS sequence"/>
</dbReference>
<keyword evidence="4" id="KW-0411">Iron-sulfur</keyword>
<keyword evidence="2" id="KW-0479">Metal-binding</keyword>
<dbReference type="PANTHER" id="PTHR43183">
    <property type="entry name" value="HYPOTHETICAL DIHYDROXYACID DEHYDRATASE (EUROFUNG)-RELATED"/>
    <property type="match status" value="1"/>
</dbReference>
<sequence length="585" mass="63009">MSSDKKDKSRQLRSAGWFGTADKNGFMYRSWMKNQGIPDHEFQGKPVIGICNTWSELTPCNAHFRKIAEHVRRGIIEAGGFPVEFPVFSNGESNLRPTAMLTRNLASMDVEESIRGNPIDGVVLLTGCDKTTPALLMGAASVDVPAIVVTGGPMLNGKHQGRDIGSGTVVWQLSEQVKAGEISIHDFMAAEAGMSRSAGTCNTMGTASTMACMAESLGVSLPHNAAIPAVDARRYVLAHLSGMRIVDMVWEDLKLSKILTRKAFENAIRTNAAIGGSTNAVIHLKAIAGRIGVDLELEDWTRVGRGTPTIVDLQPSGRYLMEEFYYAGGLPAVMRRLGEADLLPHPDALTANGKTMWENVKDAPIYNDEVVRPLKNPLIDDGGMCILRGNLAPRGAVLKPSAASPELMKHRGRAVVFEDFAHYKERINDPELDVDASCVLVMKNCGPKGYPGMAEVGNMGLPPKVLATGVKDMVRISDARMSGTAYGTVILHVAPEAAAGGPLGIVQDGDFIELDAYAGRLQLDISDEEMQRRLAERASKLAAQQPAMAGGYQSLYVDRVLQADQGCDFDFLVGCRGAAVPKHSH</sequence>
<reference evidence="8 9" key="1">
    <citation type="submission" date="2017-06" db="EMBL/GenBank/DDBJ databases">
        <title>Herbaspirillum phytohormonus sp. nov., isolated from the root nodule of Robinia pseudoacacia in lead-zinc mine.</title>
        <authorList>
            <person name="Fan M."/>
            <person name="Lin Y."/>
        </authorList>
    </citation>
    <scope>NUCLEOTIDE SEQUENCE [LARGE SCALE GENOMIC DNA]</scope>
    <source>
        <strain evidence="8 9">HZ10</strain>
    </source>
</reference>
<evidence type="ECO:0000313" key="8">
    <source>
        <dbReference type="EMBL" id="OWY29196.1"/>
    </source>
</evidence>
<dbReference type="NCBIfam" id="NF009560">
    <property type="entry name" value="PRK13017.1"/>
    <property type="match status" value="1"/>
</dbReference>
<comment type="caution">
    <text evidence="8">The sequence shown here is derived from an EMBL/GenBank/DDBJ whole genome shotgun (WGS) entry which is preliminary data.</text>
</comment>
<evidence type="ECO:0000256" key="4">
    <source>
        <dbReference type="ARBA" id="ARBA00023014"/>
    </source>
</evidence>
<dbReference type="RefSeq" id="WP_088750909.1">
    <property type="nucleotide sequence ID" value="NZ_NJGU01000005.1"/>
</dbReference>
<dbReference type="AlphaFoldDB" id="A0A246WS73"/>
<dbReference type="EMBL" id="NJGU01000005">
    <property type="protein sequence ID" value="OWY29196.1"/>
    <property type="molecule type" value="Genomic_DNA"/>
</dbReference>
<dbReference type="EC" id="4.2.1.9" evidence="8"/>
<organism evidence="8 9">
    <name type="scientific">Herbaspirillum robiniae</name>
    <dbReference type="NCBI Taxonomy" id="2014887"/>
    <lineage>
        <taxon>Bacteria</taxon>
        <taxon>Pseudomonadati</taxon>
        <taxon>Pseudomonadota</taxon>
        <taxon>Betaproteobacteria</taxon>
        <taxon>Burkholderiales</taxon>
        <taxon>Oxalobacteraceae</taxon>
        <taxon>Herbaspirillum</taxon>
    </lineage>
</organism>
<protein>
    <submittedName>
        <fullName evidence="8">Dihydroxy-acid dehydratase</fullName>
        <ecNumber evidence="8">4.2.1.9</ecNumber>
    </submittedName>
</protein>
<dbReference type="InterPro" id="IPR042096">
    <property type="entry name" value="Dihydro-acid_dehy_C"/>
</dbReference>
<dbReference type="FunFam" id="3.50.30.80:FF:000001">
    <property type="entry name" value="Dihydroxy-acid dehydratase"/>
    <property type="match status" value="1"/>
</dbReference>
<proteinExistence type="inferred from homology"/>
<dbReference type="InterPro" id="IPR020558">
    <property type="entry name" value="DiOHA_6PGluconate_deHydtase_CS"/>
</dbReference>
<dbReference type="PROSITE" id="PS00886">
    <property type="entry name" value="ILVD_EDD_1"/>
    <property type="match status" value="1"/>
</dbReference>
<dbReference type="GO" id="GO:0004160">
    <property type="term" value="F:dihydroxy-acid dehydratase activity"/>
    <property type="evidence" value="ECO:0007669"/>
    <property type="project" value="UniProtKB-EC"/>
</dbReference>
<evidence type="ECO:0000256" key="1">
    <source>
        <dbReference type="ARBA" id="ARBA00006486"/>
    </source>
</evidence>
<dbReference type="InterPro" id="IPR056740">
    <property type="entry name" value="ILV_EDD_C"/>
</dbReference>
<evidence type="ECO:0000259" key="7">
    <source>
        <dbReference type="Pfam" id="PF24877"/>
    </source>
</evidence>
<dbReference type="PANTHER" id="PTHR43183:SF1">
    <property type="entry name" value="HYPOTHETICAL DIHYDROXY-ACID DEHYDRATASE (EUROFUNG)-RELATED"/>
    <property type="match status" value="1"/>
</dbReference>
<evidence type="ECO:0000313" key="9">
    <source>
        <dbReference type="Proteomes" id="UP000197596"/>
    </source>
</evidence>
<keyword evidence="3" id="KW-0408">Iron</keyword>
<evidence type="ECO:0000256" key="3">
    <source>
        <dbReference type="ARBA" id="ARBA00023004"/>
    </source>
</evidence>
<dbReference type="NCBIfam" id="NF004784">
    <property type="entry name" value="PRK06131.1"/>
    <property type="match status" value="1"/>
</dbReference>
<dbReference type="GO" id="GO:0046872">
    <property type="term" value="F:metal ion binding"/>
    <property type="evidence" value="ECO:0007669"/>
    <property type="project" value="UniProtKB-KW"/>
</dbReference>
<evidence type="ECO:0000256" key="2">
    <source>
        <dbReference type="ARBA" id="ARBA00022723"/>
    </source>
</evidence>
<dbReference type="InterPro" id="IPR052352">
    <property type="entry name" value="Sugar_Degrad_Dehydratases"/>
</dbReference>
<name>A0A246WS73_9BURK</name>
<dbReference type="InterPro" id="IPR000581">
    <property type="entry name" value="ILV_EDD_N"/>
</dbReference>
<comment type="similarity">
    <text evidence="1">Belongs to the IlvD/Edd family.</text>
</comment>
<dbReference type="Pfam" id="PF24877">
    <property type="entry name" value="ILV_EDD_C"/>
    <property type="match status" value="1"/>
</dbReference>
<keyword evidence="5 8" id="KW-0456">Lyase</keyword>
<dbReference type="InterPro" id="IPR037237">
    <property type="entry name" value="IlvD/EDD_N"/>
</dbReference>
<dbReference type="Pfam" id="PF00920">
    <property type="entry name" value="ILVD_EDD_N"/>
    <property type="match status" value="1"/>
</dbReference>
<accession>A0A246WS73</accession>